<proteinExistence type="predicted"/>
<feature type="non-terminal residue" evidence="2">
    <location>
        <position position="1"/>
    </location>
</feature>
<keyword evidence="3" id="KW-1185">Reference proteome</keyword>
<dbReference type="Proteomes" id="UP000324897">
    <property type="component" value="Unassembled WGS sequence"/>
</dbReference>
<organism evidence="2 3">
    <name type="scientific">Eragrostis curvula</name>
    <name type="common">weeping love grass</name>
    <dbReference type="NCBI Taxonomy" id="38414"/>
    <lineage>
        <taxon>Eukaryota</taxon>
        <taxon>Viridiplantae</taxon>
        <taxon>Streptophyta</taxon>
        <taxon>Embryophyta</taxon>
        <taxon>Tracheophyta</taxon>
        <taxon>Spermatophyta</taxon>
        <taxon>Magnoliopsida</taxon>
        <taxon>Liliopsida</taxon>
        <taxon>Poales</taxon>
        <taxon>Poaceae</taxon>
        <taxon>PACMAD clade</taxon>
        <taxon>Chloridoideae</taxon>
        <taxon>Eragrostideae</taxon>
        <taxon>Eragrostidinae</taxon>
        <taxon>Eragrostis</taxon>
    </lineage>
</organism>
<evidence type="ECO:0000256" key="1">
    <source>
        <dbReference type="SAM" id="MobiDB-lite"/>
    </source>
</evidence>
<sequence length="67" mass="6857">MPSPAHIPAHSSILPNREKPAQNKHASSSFPFTVFGGEAAASCSRAAPEEIPAGTLPSTSSHGQAFS</sequence>
<evidence type="ECO:0000313" key="3">
    <source>
        <dbReference type="Proteomes" id="UP000324897"/>
    </source>
</evidence>
<evidence type="ECO:0000313" key="2">
    <source>
        <dbReference type="EMBL" id="TVT98468.1"/>
    </source>
</evidence>
<feature type="region of interest" description="Disordered" evidence="1">
    <location>
        <begin position="1"/>
        <end position="67"/>
    </location>
</feature>
<dbReference type="EMBL" id="RWGY01000854">
    <property type="protein sequence ID" value="TVT98468.1"/>
    <property type="molecule type" value="Genomic_DNA"/>
</dbReference>
<accession>A0A5J9SI50</accession>
<dbReference type="Gramene" id="TVT98468">
    <property type="protein sequence ID" value="TVT98468"/>
    <property type="gene ID" value="EJB05_56233"/>
</dbReference>
<name>A0A5J9SI50_9POAL</name>
<protein>
    <submittedName>
        <fullName evidence="2">Uncharacterized protein</fullName>
    </submittedName>
</protein>
<comment type="caution">
    <text evidence="2">The sequence shown here is derived from an EMBL/GenBank/DDBJ whole genome shotgun (WGS) entry which is preliminary data.</text>
</comment>
<gene>
    <name evidence="2" type="ORF">EJB05_56233</name>
</gene>
<feature type="compositionally biased region" description="Polar residues" evidence="1">
    <location>
        <begin position="56"/>
        <end position="67"/>
    </location>
</feature>
<dbReference type="AlphaFoldDB" id="A0A5J9SI50"/>
<reference evidence="2 3" key="1">
    <citation type="journal article" date="2019" name="Sci. Rep.">
        <title>A high-quality genome of Eragrostis curvula grass provides insights into Poaceae evolution and supports new strategies to enhance forage quality.</title>
        <authorList>
            <person name="Carballo J."/>
            <person name="Santos B.A.C.M."/>
            <person name="Zappacosta D."/>
            <person name="Garbus I."/>
            <person name="Selva J.P."/>
            <person name="Gallo C.A."/>
            <person name="Diaz A."/>
            <person name="Albertini E."/>
            <person name="Caccamo M."/>
            <person name="Echenique V."/>
        </authorList>
    </citation>
    <scope>NUCLEOTIDE SEQUENCE [LARGE SCALE GENOMIC DNA]</scope>
    <source>
        <strain evidence="3">cv. Victoria</strain>
        <tissue evidence="2">Leaf</tissue>
    </source>
</reference>